<dbReference type="Proteomes" id="UP000198847">
    <property type="component" value="Unassembled WGS sequence"/>
</dbReference>
<accession>A0A1H8NQB7</accession>
<organism evidence="1 2">
    <name type="scientific">Propionispora vibrioides</name>
    <dbReference type="NCBI Taxonomy" id="112903"/>
    <lineage>
        <taxon>Bacteria</taxon>
        <taxon>Bacillati</taxon>
        <taxon>Bacillota</taxon>
        <taxon>Negativicutes</taxon>
        <taxon>Selenomonadales</taxon>
        <taxon>Sporomusaceae</taxon>
        <taxon>Propionispora</taxon>
    </lineage>
</organism>
<dbReference type="EMBL" id="FODY01000001">
    <property type="protein sequence ID" value="SEO31881.1"/>
    <property type="molecule type" value="Genomic_DNA"/>
</dbReference>
<keyword evidence="1" id="KW-0489">Methyltransferase</keyword>
<dbReference type="OrthoDB" id="5881184at2"/>
<keyword evidence="2" id="KW-1185">Reference proteome</keyword>
<dbReference type="InterPro" id="IPR029063">
    <property type="entry name" value="SAM-dependent_MTases_sf"/>
</dbReference>
<dbReference type="SUPFAM" id="SSF53335">
    <property type="entry name" value="S-adenosyl-L-methionine-dependent methyltransferases"/>
    <property type="match status" value="1"/>
</dbReference>
<dbReference type="PIRSF" id="PIRSF018637">
    <property type="entry name" value="TrmK"/>
    <property type="match status" value="1"/>
</dbReference>
<dbReference type="AlphaFoldDB" id="A0A1H8NQB7"/>
<evidence type="ECO:0000313" key="2">
    <source>
        <dbReference type="Proteomes" id="UP000198847"/>
    </source>
</evidence>
<dbReference type="InterPro" id="IPR006901">
    <property type="entry name" value="TrmK"/>
</dbReference>
<gene>
    <name evidence="1" type="ORF">SAMN04490178_101195</name>
</gene>
<evidence type="ECO:0000313" key="1">
    <source>
        <dbReference type="EMBL" id="SEO31881.1"/>
    </source>
</evidence>
<dbReference type="Pfam" id="PF04816">
    <property type="entry name" value="TrmK"/>
    <property type="match status" value="1"/>
</dbReference>
<sequence length="229" mass="25241">MPLSKRLSAIAQLVIPGAGVADIGTDHAYLPIYLVEHGVVTHAIAGEVNQGPYLAAQETIQRASLQSSVSLRLGDGLTVLQPGEVETIVIAGMGATTMTDILNACPAVVQAAKRLVVQPMIGAALMRQWLAKHQWAICEEELIVEDDILYEIIAAEPGEMPAMNPLLYEIGPVLWRQKHPLLEYHMTQSIKQYKKIVENLKLSKTTEAAERCQRLVKKIEELEAWRTCL</sequence>
<name>A0A1H8NQB7_9FIRM</name>
<keyword evidence="1" id="KW-0808">Transferase</keyword>
<dbReference type="GO" id="GO:0032259">
    <property type="term" value="P:methylation"/>
    <property type="evidence" value="ECO:0007669"/>
    <property type="project" value="UniProtKB-KW"/>
</dbReference>
<proteinExistence type="predicted"/>
<protein>
    <submittedName>
        <fullName evidence="1">tRNA (Adenine22-N1)-methyltransferase</fullName>
    </submittedName>
</protein>
<reference evidence="1 2" key="1">
    <citation type="submission" date="2016-10" db="EMBL/GenBank/DDBJ databases">
        <authorList>
            <person name="de Groot N.N."/>
        </authorList>
    </citation>
    <scope>NUCLEOTIDE SEQUENCE [LARGE SCALE GENOMIC DNA]</scope>
    <source>
        <strain evidence="1 2">DSM 13305</strain>
    </source>
</reference>
<dbReference type="Gene3D" id="3.40.50.150">
    <property type="entry name" value="Vaccinia Virus protein VP39"/>
    <property type="match status" value="1"/>
</dbReference>
<dbReference type="RefSeq" id="WP_091743516.1">
    <property type="nucleotide sequence ID" value="NZ_FODY01000001.1"/>
</dbReference>
<dbReference type="PANTHER" id="PTHR38451">
    <property type="entry name" value="TRNA (ADENINE(22)-N(1))-METHYLTRANSFERASE"/>
    <property type="match status" value="1"/>
</dbReference>
<dbReference type="PANTHER" id="PTHR38451:SF1">
    <property type="entry name" value="TRNA (ADENINE(22)-N(1))-METHYLTRANSFERASE"/>
    <property type="match status" value="1"/>
</dbReference>
<dbReference type="GO" id="GO:0160105">
    <property type="term" value="F:tRNA (adenine(22)-N1)-methyltransferase activity"/>
    <property type="evidence" value="ECO:0007669"/>
    <property type="project" value="InterPro"/>
</dbReference>
<dbReference type="STRING" id="112903.SAMN04490178_101195"/>